<reference evidence="1" key="1">
    <citation type="submission" date="2018-02" db="EMBL/GenBank/DDBJ databases">
        <title>Rhizophora mucronata_Transcriptome.</title>
        <authorList>
            <person name="Meera S.P."/>
            <person name="Sreeshan A."/>
            <person name="Augustine A."/>
        </authorList>
    </citation>
    <scope>NUCLEOTIDE SEQUENCE</scope>
    <source>
        <tissue evidence="1">Leaf</tissue>
    </source>
</reference>
<dbReference type="EMBL" id="GGEC01058593">
    <property type="protein sequence ID" value="MBX39077.1"/>
    <property type="molecule type" value="Transcribed_RNA"/>
</dbReference>
<proteinExistence type="predicted"/>
<name>A0A2P2N9B6_RHIMU</name>
<organism evidence="1">
    <name type="scientific">Rhizophora mucronata</name>
    <name type="common">Asiatic mangrove</name>
    <dbReference type="NCBI Taxonomy" id="61149"/>
    <lineage>
        <taxon>Eukaryota</taxon>
        <taxon>Viridiplantae</taxon>
        <taxon>Streptophyta</taxon>
        <taxon>Embryophyta</taxon>
        <taxon>Tracheophyta</taxon>
        <taxon>Spermatophyta</taxon>
        <taxon>Magnoliopsida</taxon>
        <taxon>eudicotyledons</taxon>
        <taxon>Gunneridae</taxon>
        <taxon>Pentapetalae</taxon>
        <taxon>rosids</taxon>
        <taxon>fabids</taxon>
        <taxon>Malpighiales</taxon>
        <taxon>Rhizophoraceae</taxon>
        <taxon>Rhizophora</taxon>
    </lineage>
</organism>
<accession>A0A2P2N9B6</accession>
<protein>
    <submittedName>
        <fullName evidence="1">Uncharacterized protein</fullName>
    </submittedName>
</protein>
<evidence type="ECO:0000313" key="1">
    <source>
        <dbReference type="EMBL" id="MBX39077.1"/>
    </source>
</evidence>
<dbReference type="AlphaFoldDB" id="A0A2P2N9B6"/>
<sequence>MGFCSLLHHFSMYFAGYIQKVIQSSPHQTRMSLNVSCPTPYCDLVLL</sequence>